<accession>A0A0F9KNK4</accession>
<gene>
    <name evidence="1" type="ORF">LCGC14_1381030</name>
</gene>
<organism evidence="1">
    <name type="scientific">marine sediment metagenome</name>
    <dbReference type="NCBI Taxonomy" id="412755"/>
    <lineage>
        <taxon>unclassified sequences</taxon>
        <taxon>metagenomes</taxon>
        <taxon>ecological metagenomes</taxon>
    </lineage>
</organism>
<reference evidence="1" key="1">
    <citation type="journal article" date="2015" name="Nature">
        <title>Complex archaea that bridge the gap between prokaryotes and eukaryotes.</title>
        <authorList>
            <person name="Spang A."/>
            <person name="Saw J.H."/>
            <person name="Jorgensen S.L."/>
            <person name="Zaremba-Niedzwiedzka K."/>
            <person name="Martijn J."/>
            <person name="Lind A.E."/>
            <person name="van Eijk R."/>
            <person name="Schleper C."/>
            <person name="Guy L."/>
            <person name="Ettema T.J."/>
        </authorList>
    </citation>
    <scope>NUCLEOTIDE SEQUENCE</scope>
</reference>
<evidence type="ECO:0000313" key="1">
    <source>
        <dbReference type="EMBL" id="KKM76346.1"/>
    </source>
</evidence>
<sequence>MLREQENVSQHEGEPLRRWFYSKEMDLVVWVDEAGAPVGFQLSYEVSPLERKILTWIKARGYSHESLDEGEGRPFRHKMAPIAVPDGVFNQEEVLDRFLEKSEEIDNHVREFVARKLREDPG</sequence>
<protein>
    <submittedName>
        <fullName evidence="1">Uncharacterized protein</fullName>
    </submittedName>
</protein>
<comment type="caution">
    <text evidence="1">The sequence shown here is derived from an EMBL/GenBank/DDBJ whole genome shotgun (WGS) entry which is preliminary data.</text>
</comment>
<dbReference type="EMBL" id="LAZR01008825">
    <property type="protein sequence ID" value="KKM76346.1"/>
    <property type="molecule type" value="Genomic_DNA"/>
</dbReference>
<name>A0A0F9KNK4_9ZZZZ</name>
<proteinExistence type="predicted"/>
<dbReference type="AlphaFoldDB" id="A0A0F9KNK4"/>